<feature type="transmembrane region" description="Helical" evidence="1">
    <location>
        <begin position="68"/>
        <end position="88"/>
    </location>
</feature>
<feature type="transmembrane region" description="Helical" evidence="1">
    <location>
        <begin position="218"/>
        <end position="239"/>
    </location>
</feature>
<keyword evidence="1" id="KW-0812">Transmembrane</keyword>
<evidence type="ECO:0000313" key="3">
    <source>
        <dbReference type="EMBL" id="NRT18486.1"/>
    </source>
</evidence>
<evidence type="ECO:0000256" key="1">
    <source>
        <dbReference type="SAM" id="Phobius"/>
    </source>
</evidence>
<dbReference type="InterPro" id="IPR018677">
    <property type="entry name" value="DUF2157"/>
</dbReference>
<feature type="transmembrane region" description="Helical" evidence="1">
    <location>
        <begin position="302"/>
        <end position="320"/>
    </location>
</feature>
<name>A0ABX2FPL6_9BACT</name>
<feature type="transmembrane region" description="Helical" evidence="1">
    <location>
        <begin position="44"/>
        <end position="62"/>
    </location>
</feature>
<evidence type="ECO:0000259" key="2">
    <source>
        <dbReference type="Pfam" id="PF09925"/>
    </source>
</evidence>
<feature type="transmembrane region" description="Helical" evidence="1">
    <location>
        <begin position="159"/>
        <end position="180"/>
    </location>
</feature>
<keyword evidence="4" id="KW-1185">Reference proteome</keyword>
<comment type="caution">
    <text evidence="3">The sequence shown here is derived from an EMBL/GenBank/DDBJ whole genome shotgun (WGS) entry which is preliminary data.</text>
</comment>
<feature type="transmembrane region" description="Helical" evidence="1">
    <location>
        <begin position="271"/>
        <end position="296"/>
    </location>
</feature>
<dbReference type="RefSeq" id="WP_173809220.1">
    <property type="nucleotide sequence ID" value="NZ_JABSNP010000004.1"/>
</dbReference>
<protein>
    <recommendedName>
        <fullName evidence="2">DUF2157 domain-containing protein</fullName>
    </recommendedName>
</protein>
<feature type="transmembrane region" description="Helical" evidence="1">
    <location>
        <begin position="245"/>
        <end position="264"/>
    </location>
</feature>
<proteinExistence type="predicted"/>
<organism evidence="3 4">
    <name type="scientific">Hymenobacter caeli</name>
    <dbReference type="NCBI Taxonomy" id="2735894"/>
    <lineage>
        <taxon>Bacteria</taxon>
        <taxon>Pseudomonadati</taxon>
        <taxon>Bacteroidota</taxon>
        <taxon>Cytophagia</taxon>
        <taxon>Cytophagales</taxon>
        <taxon>Hymenobacteraceae</taxon>
        <taxon>Hymenobacter</taxon>
    </lineage>
</organism>
<dbReference type="Proteomes" id="UP000779507">
    <property type="component" value="Unassembled WGS sequence"/>
</dbReference>
<reference evidence="3 4" key="1">
    <citation type="submission" date="2020-05" db="EMBL/GenBank/DDBJ databases">
        <title>Genomic Encyclopedia of Type Strains, Phase IV (KMG-V): Genome sequencing to study the core and pangenomes of soil and plant-associated prokaryotes.</title>
        <authorList>
            <person name="Whitman W."/>
        </authorList>
    </citation>
    <scope>NUCLEOTIDE SEQUENCE [LARGE SCALE GENOMIC DNA]</scope>
    <source>
        <strain evidence="3 4">9A</strain>
    </source>
</reference>
<evidence type="ECO:0000313" key="4">
    <source>
        <dbReference type="Proteomes" id="UP000779507"/>
    </source>
</evidence>
<sequence>MPPTFADRLLADLEARGLLPPAQAAALAAYERQRPFSLHYELRALLYLGITLLSGGLGVLIYQNIERIGHGVVVAGIAALMAACLAYAARHRPAFTWGVAPSPGLLPEYLLLLGCLLFLVLEGYLQAQYQLFGTRFGLAAALPTALFFGIAYGFDHRGVLSMAVTALASWVGVSIAPLAAYAQNDYATLSGPAAVLGLGLGGLGLWSDLTNHKRHFAFAYLSLGGNLALVALTAALFLGPAQTGVPRWVALPVLLATCAGLAWYARRTQSYLFLLMGAVFGYVAFSYLCFEVLGFIDGVALGLLYFPLTAAGVVVFLVNMKRILRIVPRR</sequence>
<keyword evidence="1" id="KW-1133">Transmembrane helix</keyword>
<keyword evidence="1" id="KW-0472">Membrane</keyword>
<feature type="domain" description="DUF2157" evidence="2">
    <location>
        <begin position="12"/>
        <end position="158"/>
    </location>
</feature>
<feature type="transmembrane region" description="Helical" evidence="1">
    <location>
        <begin position="133"/>
        <end position="152"/>
    </location>
</feature>
<gene>
    <name evidence="3" type="ORF">HNP98_001303</name>
</gene>
<dbReference type="Pfam" id="PF09925">
    <property type="entry name" value="DUF2157"/>
    <property type="match status" value="1"/>
</dbReference>
<accession>A0ABX2FPL6</accession>
<dbReference type="EMBL" id="JABSNP010000004">
    <property type="protein sequence ID" value="NRT18486.1"/>
    <property type="molecule type" value="Genomic_DNA"/>
</dbReference>
<feature type="transmembrane region" description="Helical" evidence="1">
    <location>
        <begin position="109"/>
        <end position="127"/>
    </location>
</feature>